<gene>
    <name evidence="2" type="ORF">IFR04_010093</name>
</gene>
<proteinExistence type="predicted"/>
<dbReference type="EMBL" id="JAFJYH010000175">
    <property type="protein sequence ID" value="KAG4416764.1"/>
    <property type="molecule type" value="Genomic_DNA"/>
</dbReference>
<evidence type="ECO:0000313" key="3">
    <source>
        <dbReference type="Proteomes" id="UP000664132"/>
    </source>
</evidence>
<reference evidence="2" key="1">
    <citation type="submission" date="2021-02" db="EMBL/GenBank/DDBJ databases">
        <title>Genome sequence Cadophora malorum strain M34.</title>
        <authorList>
            <person name="Stefanovic E."/>
            <person name="Vu D."/>
            <person name="Scully C."/>
            <person name="Dijksterhuis J."/>
            <person name="Roader J."/>
            <person name="Houbraken J."/>
        </authorList>
    </citation>
    <scope>NUCLEOTIDE SEQUENCE</scope>
    <source>
        <strain evidence="2">M34</strain>
    </source>
</reference>
<organism evidence="2 3">
    <name type="scientific">Cadophora malorum</name>
    <dbReference type="NCBI Taxonomy" id="108018"/>
    <lineage>
        <taxon>Eukaryota</taxon>
        <taxon>Fungi</taxon>
        <taxon>Dikarya</taxon>
        <taxon>Ascomycota</taxon>
        <taxon>Pezizomycotina</taxon>
        <taxon>Leotiomycetes</taxon>
        <taxon>Helotiales</taxon>
        <taxon>Ploettnerulaceae</taxon>
        <taxon>Cadophora</taxon>
    </lineage>
</organism>
<dbReference type="Proteomes" id="UP000664132">
    <property type="component" value="Unassembled WGS sequence"/>
</dbReference>
<keyword evidence="3" id="KW-1185">Reference proteome</keyword>
<comment type="caution">
    <text evidence="2">The sequence shown here is derived from an EMBL/GenBank/DDBJ whole genome shotgun (WGS) entry which is preliminary data.</text>
</comment>
<dbReference type="AlphaFoldDB" id="A0A8H7T822"/>
<evidence type="ECO:0000256" key="1">
    <source>
        <dbReference type="SAM" id="MobiDB-lite"/>
    </source>
</evidence>
<protein>
    <recommendedName>
        <fullName evidence="4">BTB domain-containing protein</fullName>
    </recommendedName>
</protein>
<dbReference type="OrthoDB" id="5326346at2759"/>
<sequence length="257" mass="29325">MEDQLEEPNSDHSIVVHNEGEDQKAQEPAALPTKEILEGQDDDEESRPDIMKIDLLVSSRHMALASPVFKAMLRPEGIKEGHTQRKAASKRVPRKVSLRTLASISVLAVKYQMVEALESYSDVWINKLKSNLPTGYITAEDKKLAFRWMEIAWVFGKAKEFNEMTSLVQRGALSDLNTDVADEIMKQRQDALYECYSLIEHTIQRYQRREVFPPRDDDEDLRITCDSMLLGSLLKNASSHGMYPSQKCHMEKSPSKI</sequence>
<accession>A0A8H7T822</accession>
<name>A0A8H7T822_9HELO</name>
<evidence type="ECO:0000313" key="2">
    <source>
        <dbReference type="EMBL" id="KAG4416764.1"/>
    </source>
</evidence>
<feature type="region of interest" description="Disordered" evidence="1">
    <location>
        <begin position="1"/>
        <end position="45"/>
    </location>
</feature>
<evidence type="ECO:0008006" key="4">
    <source>
        <dbReference type="Google" id="ProtNLM"/>
    </source>
</evidence>